<comment type="caution">
    <text evidence="2">The sequence shown here is derived from an EMBL/GenBank/DDBJ whole genome shotgun (WGS) entry which is preliminary data.</text>
</comment>
<keyword evidence="3" id="KW-1185">Reference proteome</keyword>
<organism evidence="2 3">
    <name type="scientific">Alicyclobacillus fastidiosus</name>
    <dbReference type="NCBI Taxonomy" id="392011"/>
    <lineage>
        <taxon>Bacteria</taxon>
        <taxon>Bacillati</taxon>
        <taxon>Bacillota</taxon>
        <taxon>Bacilli</taxon>
        <taxon>Bacillales</taxon>
        <taxon>Alicyclobacillaceae</taxon>
        <taxon>Alicyclobacillus</taxon>
    </lineage>
</organism>
<sequence length="61" mass="6222">MAVAISMMLLGLIMLTVVAVALVVILAPEARAIRSCFIALLIVLALGMAGTGIDGLVRAIT</sequence>
<keyword evidence="1" id="KW-0472">Membrane</keyword>
<keyword evidence="1" id="KW-0812">Transmembrane</keyword>
<feature type="transmembrane region" description="Helical" evidence="1">
    <location>
        <begin position="7"/>
        <end position="26"/>
    </location>
</feature>
<reference evidence="2 3" key="1">
    <citation type="journal article" date="2024" name="Int. J. Mol. Sci.">
        <title>Exploration of Alicyclobacillus spp. Genome in Search of Antibiotic Resistance.</title>
        <authorList>
            <person name="Bucka-Kolendo J."/>
            <person name="Kiousi D.E."/>
            <person name="Dekowska A."/>
            <person name="Mikolajczuk-Szczyrba A."/>
            <person name="Karadedos D.M."/>
            <person name="Michael P."/>
            <person name="Galanis A."/>
            <person name="Sokolowska B."/>
        </authorList>
    </citation>
    <scope>NUCLEOTIDE SEQUENCE [LARGE SCALE GENOMIC DNA]</scope>
    <source>
        <strain evidence="2 3">KKP 3000</strain>
    </source>
</reference>
<name>A0ABV5A9K4_9BACL</name>
<dbReference type="EMBL" id="JBDXSU010000001">
    <property type="protein sequence ID" value="MFB5188966.1"/>
    <property type="molecule type" value="Genomic_DNA"/>
</dbReference>
<evidence type="ECO:0000313" key="3">
    <source>
        <dbReference type="Proteomes" id="UP001579974"/>
    </source>
</evidence>
<evidence type="ECO:0000313" key="2">
    <source>
        <dbReference type="EMBL" id="MFB5188966.1"/>
    </source>
</evidence>
<protein>
    <submittedName>
        <fullName evidence="2">Uncharacterized protein</fullName>
    </submittedName>
</protein>
<keyword evidence="1" id="KW-1133">Transmembrane helix</keyword>
<accession>A0ABV5A9K4</accession>
<evidence type="ECO:0000256" key="1">
    <source>
        <dbReference type="SAM" id="Phobius"/>
    </source>
</evidence>
<dbReference type="RefSeq" id="WP_275475789.1">
    <property type="nucleotide sequence ID" value="NZ_CP162940.1"/>
</dbReference>
<dbReference type="Proteomes" id="UP001579974">
    <property type="component" value="Unassembled WGS sequence"/>
</dbReference>
<feature type="transmembrane region" description="Helical" evidence="1">
    <location>
        <begin position="32"/>
        <end position="57"/>
    </location>
</feature>
<proteinExistence type="predicted"/>
<gene>
    <name evidence="2" type="ORF">KKP3000_001405</name>
</gene>